<dbReference type="EMBL" id="CASHTH010003124">
    <property type="protein sequence ID" value="CAI8040675.1"/>
    <property type="molecule type" value="Genomic_DNA"/>
</dbReference>
<proteinExistence type="predicted"/>
<comment type="pathway">
    <text evidence="2">Protein modification; protein ubiquitination.</text>
</comment>
<reference evidence="6" key="1">
    <citation type="submission" date="2023-03" db="EMBL/GenBank/DDBJ databases">
        <authorList>
            <person name="Steffen K."/>
            <person name="Cardenas P."/>
        </authorList>
    </citation>
    <scope>NUCLEOTIDE SEQUENCE</scope>
</reference>
<comment type="subcellular location">
    <subcellularLocation>
        <location evidence="1">Nucleus</location>
    </subcellularLocation>
</comment>
<gene>
    <name evidence="6" type="ORF">GBAR_LOCUS22635</name>
</gene>
<keyword evidence="7" id="KW-1185">Reference proteome</keyword>
<dbReference type="InterPro" id="IPR040394">
    <property type="entry name" value="FBX25/32"/>
</dbReference>
<feature type="region of interest" description="Disordered" evidence="5">
    <location>
        <begin position="43"/>
        <end position="82"/>
    </location>
</feature>
<dbReference type="Proteomes" id="UP001174909">
    <property type="component" value="Unassembled WGS sequence"/>
</dbReference>
<dbReference type="InterPro" id="IPR036047">
    <property type="entry name" value="F-box-like_dom_sf"/>
</dbReference>
<dbReference type="SUPFAM" id="SSF81383">
    <property type="entry name" value="F-box domain"/>
    <property type="match status" value="1"/>
</dbReference>
<evidence type="ECO:0000256" key="4">
    <source>
        <dbReference type="ARBA" id="ARBA00023242"/>
    </source>
</evidence>
<keyword evidence="4" id="KW-0539">Nucleus</keyword>
<protein>
    <submittedName>
        <fullName evidence="6">F-box only protein 25</fullName>
    </submittedName>
</protein>
<dbReference type="GO" id="GO:0005737">
    <property type="term" value="C:cytoplasm"/>
    <property type="evidence" value="ECO:0007669"/>
    <property type="project" value="TreeGrafter"/>
</dbReference>
<name>A0AA35X762_GEOBA</name>
<evidence type="ECO:0000256" key="3">
    <source>
        <dbReference type="ARBA" id="ARBA00022786"/>
    </source>
</evidence>
<dbReference type="AlphaFoldDB" id="A0AA35X762"/>
<evidence type="ECO:0000313" key="7">
    <source>
        <dbReference type="Proteomes" id="UP001174909"/>
    </source>
</evidence>
<dbReference type="PANTHER" id="PTHR13123:SF7">
    <property type="entry name" value="LD30288P"/>
    <property type="match status" value="1"/>
</dbReference>
<dbReference type="GO" id="GO:0016567">
    <property type="term" value="P:protein ubiquitination"/>
    <property type="evidence" value="ECO:0007669"/>
    <property type="project" value="TreeGrafter"/>
</dbReference>
<evidence type="ECO:0000313" key="6">
    <source>
        <dbReference type="EMBL" id="CAI8040675.1"/>
    </source>
</evidence>
<sequence length="382" mass="43177">MPFFGSDWRAPGNKWIRTEFGWKRLSEIHSTLQRQIGKAAKRSVSVLRSRSGSPGNTTCNSSRGSSRASSPDKGKGNHCKLTSGNRAGTVTFDERRWRRHRLCLAQRCISARGSSRESNQYATISDAISKLNFSQALLDANCYPFICKVIERLYEDRYWTLSGSMQTTLLRLTSAAKDIAIESRQQTGYILSLIEKQIFALEKGREKMMTGFTVSRLDAKIKSILTSRAQLVGELQKAKCVKVPYLPDDCWRLIIGFLDQPQDVLSLGCVNSTLHSLTSECPVWRSLAEYHYGRPDPVVYQHETKALEIFKEVYLSKKKELKTNVSYAFVLCKVCDCVYWRDYGHPCTTPITNSPQPLTAIGSFQNVCTGLTSQQFLDLFQC</sequence>
<evidence type="ECO:0000256" key="5">
    <source>
        <dbReference type="SAM" id="MobiDB-lite"/>
    </source>
</evidence>
<accession>A0AA35X762</accession>
<keyword evidence="3" id="KW-0833">Ubl conjugation pathway</keyword>
<dbReference type="PANTHER" id="PTHR13123">
    <property type="entry name" value="LD30288P"/>
    <property type="match status" value="1"/>
</dbReference>
<dbReference type="GO" id="GO:0019005">
    <property type="term" value="C:SCF ubiquitin ligase complex"/>
    <property type="evidence" value="ECO:0007669"/>
    <property type="project" value="TreeGrafter"/>
</dbReference>
<evidence type="ECO:0000256" key="2">
    <source>
        <dbReference type="ARBA" id="ARBA00004906"/>
    </source>
</evidence>
<evidence type="ECO:0000256" key="1">
    <source>
        <dbReference type="ARBA" id="ARBA00004123"/>
    </source>
</evidence>
<organism evidence="6 7">
    <name type="scientific">Geodia barretti</name>
    <name type="common">Barrett's horny sponge</name>
    <dbReference type="NCBI Taxonomy" id="519541"/>
    <lineage>
        <taxon>Eukaryota</taxon>
        <taxon>Metazoa</taxon>
        <taxon>Porifera</taxon>
        <taxon>Demospongiae</taxon>
        <taxon>Heteroscleromorpha</taxon>
        <taxon>Tetractinellida</taxon>
        <taxon>Astrophorina</taxon>
        <taxon>Geodiidae</taxon>
        <taxon>Geodia</taxon>
    </lineage>
</organism>
<comment type="caution">
    <text evidence="6">The sequence shown here is derived from an EMBL/GenBank/DDBJ whole genome shotgun (WGS) entry which is preliminary data.</text>
</comment>
<feature type="compositionally biased region" description="Low complexity" evidence="5">
    <location>
        <begin position="43"/>
        <end position="53"/>
    </location>
</feature>
<dbReference type="GO" id="GO:0005634">
    <property type="term" value="C:nucleus"/>
    <property type="evidence" value="ECO:0007669"/>
    <property type="project" value="UniProtKB-SubCell"/>
</dbReference>